<dbReference type="WBParaSite" id="ACAC_0000205401-mRNA-1">
    <property type="protein sequence ID" value="ACAC_0000205401-mRNA-1"/>
    <property type="gene ID" value="ACAC_0000205401"/>
</dbReference>
<organism evidence="2 3">
    <name type="scientific">Angiostrongylus cantonensis</name>
    <name type="common">Rat lungworm</name>
    <dbReference type="NCBI Taxonomy" id="6313"/>
    <lineage>
        <taxon>Eukaryota</taxon>
        <taxon>Metazoa</taxon>
        <taxon>Ecdysozoa</taxon>
        <taxon>Nematoda</taxon>
        <taxon>Chromadorea</taxon>
        <taxon>Rhabditida</taxon>
        <taxon>Rhabditina</taxon>
        <taxon>Rhabditomorpha</taxon>
        <taxon>Strongyloidea</taxon>
        <taxon>Metastrongylidae</taxon>
        <taxon>Angiostrongylus</taxon>
    </lineage>
</organism>
<protein>
    <submittedName>
        <fullName evidence="3">Uncharacterized protein</fullName>
    </submittedName>
</protein>
<accession>A0A0K0CX16</accession>
<keyword evidence="2" id="KW-1185">Reference proteome</keyword>
<evidence type="ECO:0000313" key="2">
    <source>
        <dbReference type="Proteomes" id="UP000035642"/>
    </source>
</evidence>
<dbReference type="AlphaFoldDB" id="A0A0K0CX16"/>
<dbReference type="Proteomes" id="UP000035642">
    <property type="component" value="Unassembled WGS sequence"/>
</dbReference>
<proteinExistence type="predicted"/>
<evidence type="ECO:0000256" key="1">
    <source>
        <dbReference type="SAM" id="MobiDB-lite"/>
    </source>
</evidence>
<evidence type="ECO:0000313" key="3">
    <source>
        <dbReference type="WBParaSite" id="ACAC_0000205401-mRNA-1"/>
    </source>
</evidence>
<sequence>MREQINDEEKEQQRAPSHGQNQMAVLKGVARSEQVAWVAWSRHGSQGLAHKQCVVPGIISGGESDGYSCHGCRHARWLRWDINVGHSAPSEHKE</sequence>
<reference evidence="3" key="2">
    <citation type="submission" date="2017-02" db="UniProtKB">
        <authorList>
            <consortium name="WormBaseParasite"/>
        </authorList>
    </citation>
    <scope>IDENTIFICATION</scope>
</reference>
<feature type="region of interest" description="Disordered" evidence="1">
    <location>
        <begin position="1"/>
        <end position="22"/>
    </location>
</feature>
<reference evidence="2" key="1">
    <citation type="submission" date="2012-09" db="EMBL/GenBank/DDBJ databases">
        <authorList>
            <person name="Martin A.A."/>
        </authorList>
    </citation>
    <scope>NUCLEOTIDE SEQUENCE</scope>
</reference>
<feature type="compositionally biased region" description="Basic and acidic residues" evidence="1">
    <location>
        <begin position="1"/>
        <end position="13"/>
    </location>
</feature>
<name>A0A0K0CX16_ANGCA</name>